<dbReference type="AlphaFoldDB" id="A0A023B9D8"/>
<evidence type="ECO:0000256" key="3">
    <source>
        <dbReference type="ARBA" id="ARBA00022884"/>
    </source>
</evidence>
<gene>
    <name evidence="7" type="ORF">GNI_050570</name>
</gene>
<evidence type="ECO:0000256" key="4">
    <source>
        <dbReference type="ARBA" id="ARBA00022917"/>
    </source>
</evidence>
<evidence type="ECO:0000259" key="6">
    <source>
        <dbReference type="Pfam" id="PF08662"/>
    </source>
</evidence>
<dbReference type="VEuPathDB" id="CryptoDB:GNI_050570"/>
<comment type="caution">
    <text evidence="7">The sequence shown here is derived from an EMBL/GenBank/DDBJ whole genome shotgun (WGS) entry which is preliminary data.</text>
</comment>
<dbReference type="PANTHER" id="PTHR14068">
    <property type="entry name" value="EUKARYOTIC TRANSLATION INITIATION FACTOR 3 EIF3 -RELATED"/>
    <property type="match status" value="1"/>
</dbReference>
<dbReference type="GO" id="GO:0005852">
    <property type="term" value="C:eukaryotic translation initiation factor 3 complex"/>
    <property type="evidence" value="ECO:0007669"/>
    <property type="project" value="InterPro"/>
</dbReference>
<name>A0A023B9D8_GRENI</name>
<feature type="domain" description="Translation initiation factor beta propellor-like" evidence="6">
    <location>
        <begin position="388"/>
        <end position="511"/>
    </location>
</feature>
<dbReference type="InterPro" id="IPR013979">
    <property type="entry name" value="TIF_beta_prop-like"/>
</dbReference>
<keyword evidence="4" id="KW-0648">Protein biosynthesis</keyword>
<evidence type="ECO:0000256" key="1">
    <source>
        <dbReference type="ARBA" id="ARBA00022490"/>
    </source>
</evidence>
<dbReference type="Gene3D" id="2.130.10.10">
    <property type="entry name" value="YVTN repeat-like/Quinoprotein amine dehydrogenase"/>
    <property type="match status" value="1"/>
</dbReference>
<dbReference type="GO" id="GO:0031369">
    <property type="term" value="F:translation initiation factor binding"/>
    <property type="evidence" value="ECO:0007669"/>
    <property type="project" value="InterPro"/>
</dbReference>
<dbReference type="EMBL" id="AFNH02000387">
    <property type="protein sequence ID" value="EZG72776.1"/>
    <property type="molecule type" value="Genomic_DNA"/>
</dbReference>
<keyword evidence="2 7" id="KW-0396">Initiation factor</keyword>
<dbReference type="PANTHER" id="PTHR14068:SF0">
    <property type="entry name" value="EUKARYOTIC TRANSLATION INITIATION FACTOR 3 SUBUNIT B"/>
    <property type="match status" value="1"/>
</dbReference>
<dbReference type="SUPFAM" id="SSF82171">
    <property type="entry name" value="DPP6 N-terminal domain-like"/>
    <property type="match status" value="1"/>
</dbReference>
<sequence>MAAQDLVVLPLPDATADKVEKLAKVLTKRVKENVAKAGVRPDRVTVEVAVNGEGACRHFGAIDGLCDMEASIPYNFIQPVLDNVLSFKLDKKHEIYLASSKAIKNFDGNRVEEELEVLTAKKPGLNLNTYDKALRGDLWNWFQSSGDEMFVLRHKDETEILRLDSATMEPHLVNHGEAAAAERKALGAAIEGNLPAWTNRKAFWSPQGTFLVTTHTQGVRLWGGENFHSVARLRHKDVETGIFSRNEEYLATWDGVFGNDKVYVHSVVTCETIAKLATPKQNPDEPMQWPLLCWSHNSQYFAIACDDGIKVYHIANAMGPVVEVSYADPVAGKIPYYPAPGATFSWQPNSRVGDPAVLAVWTAKPREVAPSRLTLFEIPTFKVLATRNIFSIDGIARIYWSHHGEYCALVTQIQAKAVMGQKRAVHSQLDVFTMKAFRGSLPVSSVSIPHEIMTVSWSESRDRLGILSMNKEVIFYAVTKKGLEQCGAPLDVPREINTISWSPLGTHFVLSACSVEDSAGTLWFGVCSDVSNPTGSWQSGSGARLIPGVGLSGRGMAANSATRSIPGAPSGIKTAGGSSGTAKDVAGSSKLFTPEILFKGEQMKLQHVEWDPSGRYVSTSVSSPVGSKSGYKIDEIAGYTLWSCQGKAIYNASVEGLHRFQWRPHPFVHMPESVRESVKDSFGQYTKTFEAQDSKRKTERRELVMKCRRQQKDAFERLVAEARESCKALEGASEWEQMERDYQQSRNLVKHVQENLHEISVIVKPALIPTN</sequence>
<organism evidence="7 8">
    <name type="scientific">Gregarina niphandrodes</name>
    <name type="common">Septate eugregarine</name>
    <dbReference type="NCBI Taxonomy" id="110365"/>
    <lineage>
        <taxon>Eukaryota</taxon>
        <taxon>Sar</taxon>
        <taxon>Alveolata</taxon>
        <taxon>Apicomplexa</taxon>
        <taxon>Conoidasida</taxon>
        <taxon>Gregarinasina</taxon>
        <taxon>Eugregarinorida</taxon>
        <taxon>Gregarinidae</taxon>
        <taxon>Gregarina</taxon>
    </lineage>
</organism>
<evidence type="ECO:0000256" key="2">
    <source>
        <dbReference type="ARBA" id="ARBA00022540"/>
    </source>
</evidence>
<dbReference type="InterPro" id="IPR015943">
    <property type="entry name" value="WD40/YVTN_repeat-like_dom_sf"/>
</dbReference>
<dbReference type="InterPro" id="IPR011400">
    <property type="entry name" value="EIF3B"/>
</dbReference>
<dbReference type="eggNOG" id="KOG2314">
    <property type="taxonomic scope" value="Eukaryota"/>
</dbReference>
<proteinExistence type="predicted"/>
<keyword evidence="3" id="KW-0694">RNA-binding</keyword>
<accession>A0A023B9D8</accession>
<dbReference type="OrthoDB" id="10250414at2759"/>
<dbReference type="GeneID" id="22911870"/>
<dbReference type="GO" id="GO:0003743">
    <property type="term" value="F:translation initiation factor activity"/>
    <property type="evidence" value="ECO:0007669"/>
    <property type="project" value="UniProtKB-KW"/>
</dbReference>
<keyword evidence="1" id="KW-0963">Cytoplasm</keyword>
<protein>
    <submittedName>
        <fullName evidence="7">Eukaryotic translation initiation factor 3 subunit B</fullName>
    </submittedName>
</protein>
<evidence type="ECO:0000256" key="5">
    <source>
        <dbReference type="SAM" id="MobiDB-lite"/>
    </source>
</evidence>
<dbReference type="CDD" id="cd22265">
    <property type="entry name" value="UDM1_RNF168"/>
    <property type="match status" value="1"/>
</dbReference>
<evidence type="ECO:0000313" key="8">
    <source>
        <dbReference type="Proteomes" id="UP000019763"/>
    </source>
</evidence>
<dbReference type="RefSeq" id="XP_011129748.1">
    <property type="nucleotide sequence ID" value="XM_011131446.1"/>
</dbReference>
<dbReference type="Pfam" id="PF08662">
    <property type="entry name" value="eIF2A"/>
    <property type="match status" value="1"/>
</dbReference>
<reference evidence="7" key="1">
    <citation type="submission" date="2013-12" db="EMBL/GenBank/DDBJ databases">
        <authorList>
            <person name="Omoto C.K."/>
            <person name="Sibley D."/>
            <person name="Venepally P."/>
            <person name="Hadjithomas M."/>
            <person name="Karamycheva S."/>
            <person name="Brunk B."/>
            <person name="Roos D."/>
            <person name="Caler E."/>
            <person name="Lorenzi H."/>
        </authorList>
    </citation>
    <scope>NUCLEOTIDE SEQUENCE</scope>
</reference>
<feature type="region of interest" description="Disordered" evidence="5">
    <location>
        <begin position="560"/>
        <end position="584"/>
    </location>
</feature>
<evidence type="ECO:0000313" key="7">
    <source>
        <dbReference type="EMBL" id="EZG72776.1"/>
    </source>
</evidence>
<dbReference type="Proteomes" id="UP000019763">
    <property type="component" value="Unassembled WGS sequence"/>
</dbReference>
<keyword evidence="8" id="KW-1185">Reference proteome</keyword>
<dbReference type="GO" id="GO:0003723">
    <property type="term" value="F:RNA binding"/>
    <property type="evidence" value="ECO:0007669"/>
    <property type="project" value="UniProtKB-KW"/>
</dbReference>